<dbReference type="AlphaFoldDB" id="A0A0H4X6I8"/>
<gene>
    <name evidence="3" type="ORF">A176_006112</name>
</gene>
<dbReference type="KEGG" id="mym:A176_006112"/>
<feature type="domain" description="Formylmethanofuran dehydrogenase subunit E" evidence="2">
    <location>
        <begin position="39"/>
        <end position="163"/>
    </location>
</feature>
<organism evidence="3 4">
    <name type="scientific">Pseudomyxococcus hansupus</name>
    <dbReference type="NCBI Taxonomy" id="1297742"/>
    <lineage>
        <taxon>Bacteria</taxon>
        <taxon>Pseudomonadati</taxon>
        <taxon>Myxococcota</taxon>
        <taxon>Myxococcia</taxon>
        <taxon>Myxococcales</taxon>
        <taxon>Cystobacterineae</taxon>
        <taxon>Myxococcaceae</taxon>
        <taxon>Pseudomyxococcus</taxon>
    </lineage>
</organism>
<evidence type="ECO:0000256" key="1">
    <source>
        <dbReference type="SAM" id="SignalP"/>
    </source>
</evidence>
<feature type="chain" id="PRO_5005213329" description="Formylmethanofuran dehydrogenase subunit E domain-containing protein" evidence="1">
    <location>
        <begin position="21"/>
        <end position="168"/>
    </location>
</feature>
<evidence type="ECO:0000313" key="4">
    <source>
        <dbReference type="Proteomes" id="UP000009026"/>
    </source>
</evidence>
<dbReference type="Gene3D" id="3.30.1330.130">
    <property type="match status" value="1"/>
</dbReference>
<sequence>MAVRRLFPLVLMLSTGCAGSSAHHPPPAKIDPLARVAAVHGGAGPWAVMGYRMGVYALKQLDLPVGSFALEVFHHTPQKVQYACIADGAAAATGASVGKLNLSLVEVLGPEDVVTRFRNRDTGEALALRPSPRFAQRYLDVPREKLAEAGAEVLTLPDAEVFEVVTAP</sequence>
<dbReference type="Pfam" id="PF02663">
    <property type="entry name" value="FmdE"/>
    <property type="match status" value="1"/>
</dbReference>
<dbReference type="eggNOG" id="COG2191">
    <property type="taxonomic scope" value="Bacteria"/>
</dbReference>
<dbReference type="EMBL" id="CP012109">
    <property type="protein sequence ID" value="AKQ69200.1"/>
    <property type="molecule type" value="Genomic_DNA"/>
</dbReference>
<dbReference type="OrthoDB" id="5519431at2"/>
<dbReference type="PROSITE" id="PS51257">
    <property type="entry name" value="PROKAR_LIPOPROTEIN"/>
    <property type="match status" value="1"/>
</dbReference>
<accession>A0A0H4X6I8</accession>
<dbReference type="PATRIC" id="fig|1297742.4.peg.6203"/>
<dbReference type="RefSeq" id="WP_002635622.1">
    <property type="nucleotide sequence ID" value="NZ_CP012109.1"/>
</dbReference>
<dbReference type="STRING" id="1297742.A176_006112"/>
<keyword evidence="1" id="KW-0732">Signal</keyword>
<reference evidence="3 4" key="1">
    <citation type="journal article" date="2016" name="PLoS ONE">
        <title>Complete Genome Sequence and Comparative Genomics of a Novel Myxobacterium Myxococcus hansupus.</title>
        <authorList>
            <person name="Sharma G."/>
            <person name="Narwani T."/>
            <person name="Subramanian S."/>
        </authorList>
    </citation>
    <scope>NUCLEOTIDE SEQUENCE [LARGE SCALE GENOMIC DNA]</scope>
    <source>
        <strain evidence="4">mixupus</strain>
    </source>
</reference>
<feature type="signal peptide" evidence="1">
    <location>
        <begin position="1"/>
        <end position="20"/>
    </location>
</feature>
<keyword evidence="4" id="KW-1185">Reference proteome</keyword>
<evidence type="ECO:0000313" key="3">
    <source>
        <dbReference type="EMBL" id="AKQ69200.1"/>
    </source>
</evidence>
<proteinExistence type="predicted"/>
<name>A0A0H4X6I8_9BACT</name>
<dbReference type="InterPro" id="IPR003814">
    <property type="entry name" value="FmdEsu_dom"/>
</dbReference>
<evidence type="ECO:0000259" key="2">
    <source>
        <dbReference type="Pfam" id="PF02663"/>
    </source>
</evidence>
<dbReference type="SUPFAM" id="SSF143555">
    <property type="entry name" value="FwdE-like"/>
    <property type="match status" value="1"/>
</dbReference>
<protein>
    <recommendedName>
        <fullName evidence="2">Formylmethanofuran dehydrogenase subunit E domain-containing protein</fullName>
    </recommendedName>
</protein>
<dbReference type="Proteomes" id="UP000009026">
    <property type="component" value="Chromosome"/>
</dbReference>